<feature type="transmembrane region" description="Helical" evidence="1">
    <location>
        <begin position="32"/>
        <end position="54"/>
    </location>
</feature>
<keyword evidence="3" id="KW-1185">Reference proteome</keyword>
<keyword evidence="1" id="KW-1133">Transmembrane helix</keyword>
<comment type="caution">
    <text evidence="2">The sequence shown here is derived from an EMBL/GenBank/DDBJ whole genome shotgun (WGS) entry which is preliminary data.</text>
</comment>
<reference evidence="3" key="1">
    <citation type="submission" date="2014-09" db="EMBL/GenBank/DDBJ databases">
        <authorList>
            <person name="Mudge J."/>
            <person name="Ramaraj T."/>
            <person name="Lindquist I.E."/>
            <person name="Bharti A.K."/>
            <person name="Sundararajan A."/>
            <person name="Cameron C.T."/>
            <person name="Woodward J.E."/>
            <person name="May G.D."/>
            <person name="Brubaker C."/>
            <person name="Broadhvest J."/>
            <person name="Wilkins T.A."/>
        </authorList>
    </citation>
    <scope>NUCLEOTIDE SEQUENCE</scope>
    <source>
        <strain evidence="3">cv. AKA8401</strain>
    </source>
</reference>
<keyword evidence="1" id="KW-0472">Membrane</keyword>
<accession>A0A0B0MHE4</accession>
<evidence type="ECO:0000313" key="2">
    <source>
        <dbReference type="EMBL" id="KHF98295.1"/>
    </source>
</evidence>
<evidence type="ECO:0000313" key="3">
    <source>
        <dbReference type="Proteomes" id="UP000032142"/>
    </source>
</evidence>
<organism evidence="2 3">
    <name type="scientific">Gossypium arboreum</name>
    <name type="common">Tree cotton</name>
    <name type="synonym">Gossypium nanking</name>
    <dbReference type="NCBI Taxonomy" id="29729"/>
    <lineage>
        <taxon>Eukaryota</taxon>
        <taxon>Viridiplantae</taxon>
        <taxon>Streptophyta</taxon>
        <taxon>Embryophyta</taxon>
        <taxon>Tracheophyta</taxon>
        <taxon>Spermatophyta</taxon>
        <taxon>Magnoliopsida</taxon>
        <taxon>eudicotyledons</taxon>
        <taxon>Gunneridae</taxon>
        <taxon>Pentapetalae</taxon>
        <taxon>rosids</taxon>
        <taxon>malvids</taxon>
        <taxon>Malvales</taxon>
        <taxon>Malvaceae</taxon>
        <taxon>Malvoideae</taxon>
        <taxon>Gossypium</taxon>
    </lineage>
</organism>
<sequence length="78" mass="8783">MSMCSTHVSHASILQNLHGCVVFPCEEVQAVLISYFGLFSLFLSRFSFLSLSYARLSIKHEIKALETSNSPILRKNHP</sequence>
<proteinExistence type="predicted"/>
<name>A0A0B0MHE4_GOSAR</name>
<dbReference type="AlphaFoldDB" id="A0A0B0MHE4"/>
<gene>
    <name evidence="2" type="ORF">F383_37658</name>
</gene>
<dbReference type="EMBL" id="JRRC01035127">
    <property type="protein sequence ID" value="KHF98295.1"/>
    <property type="molecule type" value="Genomic_DNA"/>
</dbReference>
<evidence type="ECO:0000256" key="1">
    <source>
        <dbReference type="SAM" id="Phobius"/>
    </source>
</evidence>
<protein>
    <submittedName>
        <fullName evidence="2">Uncharacterized protein</fullName>
    </submittedName>
</protein>
<dbReference type="Proteomes" id="UP000032142">
    <property type="component" value="Unassembled WGS sequence"/>
</dbReference>
<keyword evidence="1" id="KW-0812">Transmembrane</keyword>